<dbReference type="InterPro" id="IPR000555">
    <property type="entry name" value="JAMM/MPN+_dom"/>
</dbReference>
<dbReference type="GO" id="GO:0010468">
    <property type="term" value="P:regulation of gene expression"/>
    <property type="evidence" value="ECO:0007669"/>
    <property type="project" value="UniProtKB-ARBA"/>
</dbReference>
<evidence type="ECO:0000256" key="1">
    <source>
        <dbReference type="ARBA" id="ARBA00023125"/>
    </source>
</evidence>
<dbReference type="InterPro" id="IPR017930">
    <property type="entry name" value="Myb_dom"/>
</dbReference>
<dbReference type="InterPro" id="IPR007526">
    <property type="entry name" value="SWIRM"/>
</dbReference>
<dbReference type="Pfam" id="PF04433">
    <property type="entry name" value="SWIRM"/>
    <property type="match status" value="1"/>
</dbReference>
<dbReference type="PROSITE" id="PS51294">
    <property type="entry name" value="HTH_MYB"/>
    <property type="match status" value="1"/>
</dbReference>
<organism evidence="6 7">
    <name type="scientific">Rhizopus oryzae</name>
    <name type="common">Mucormycosis agent</name>
    <name type="synonym">Rhizopus arrhizus var. delemar</name>
    <dbReference type="NCBI Taxonomy" id="64495"/>
    <lineage>
        <taxon>Eukaryota</taxon>
        <taxon>Fungi</taxon>
        <taxon>Fungi incertae sedis</taxon>
        <taxon>Mucoromycota</taxon>
        <taxon>Mucoromycotina</taxon>
        <taxon>Mucoromycetes</taxon>
        <taxon>Mucorales</taxon>
        <taxon>Mucorineae</taxon>
        <taxon>Rhizopodaceae</taxon>
        <taxon>Rhizopus</taxon>
    </lineage>
</organism>
<dbReference type="Proteomes" id="UP000716291">
    <property type="component" value="Unassembled WGS sequence"/>
</dbReference>
<dbReference type="InterPro" id="IPR036388">
    <property type="entry name" value="WH-like_DNA-bd_sf"/>
</dbReference>
<dbReference type="AlphaFoldDB" id="A0A9P7BR77"/>
<feature type="domain" description="MPN" evidence="3">
    <location>
        <begin position="362"/>
        <end position="502"/>
    </location>
</feature>
<evidence type="ECO:0000259" key="4">
    <source>
        <dbReference type="PROSITE" id="PS50934"/>
    </source>
</evidence>
<feature type="domain" description="SWIRM" evidence="4">
    <location>
        <begin position="170"/>
        <end position="268"/>
    </location>
</feature>
<feature type="domain" description="HTH myb-type" evidence="5">
    <location>
        <begin position="55"/>
        <end position="104"/>
    </location>
</feature>
<keyword evidence="1" id="KW-0238">DNA-binding</keyword>
<dbReference type="InterPro" id="IPR009057">
    <property type="entry name" value="Homeodomain-like_sf"/>
</dbReference>
<reference evidence="6" key="1">
    <citation type="journal article" date="2020" name="Microb. Genom.">
        <title>Genetic diversity of clinical and environmental Mucorales isolates obtained from an investigation of mucormycosis cases among solid organ transplant recipients.</title>
        <authorList>
            <person name="Nguyen M.H."/>
            <person name="Kaul D."/>
            <person name="Muto C."/>
            <person name="Cheng S.J."/>
            <person name="Richter R.A."/>
            <person name="Bruno V.M."/>
            <person name="Liu G."/>
            <person name="Beyhan S."/>
            <person name="Sundermann A.J."/>
            <person name="Mounaud S."/>
            <person name="Pasculle A.W."/>
            <person name="Nierman W.C."/>
            <person name="Driscoll E."/>
            <person name="Cumbie R."/>
            <person name="Clancy C.J."/>
            <person name="Dupont C.L."/>
        </authorList>
    </citation>
    <scope>NUCLEOTIDE SEQUENCE</scope>
    <source>
        <strain evidence="6">GL11</strain>
    </source>
</reference>
<dbReference type="InterPro" id="IPR050242">
    <property type="entry name" value="JAMM_MPN+_peptidase_M67A"/>
</dbReference>
<dbReference type="CDD" id="cd00167">
    <property type="entry name" value="SANT"/>
    <property type="match status" value="1"/>
</dbReference>
<dbReference type="SUPFAM" id="SSF102712">
    <property type="entry name" value="JAB1/MPN domain"/>
    <property type="match status" value="1"/>
</dbReference>
<dbReference type="Pfam" id="PF01398">
    <property type="entry name" value="JAB"/>
    <property type="match status" value="1"/>
</dbReference>
<dbReference type="CDD" id="cd08067">
    <property type="entry name" value="MPN_2A_DUB"/>
    <property type="match status" value="1"/>
</dbReference>
<dbReference type="Gene3D" id="3.40.140.10">
    <property type="entry name" value="Cytidine Deaminase, domain 2"/>
    <property type="match status" value="1"/>
</dbReference>
<dbReference type="Pfam" id="PF00249">
    <property type="entry name" value="Myb_DNA-binding"/>
    <property type="match status" value="1"/>
</dbReference>
<protein>
    <recommendedName>
        <fullName evidence="8">Myb-like, SWIRM and MPN domain-containing protein 1</fullName>
    </recommendedName>
</protein>
<dbReference type="InterPro" id="IPR001005">
    <property type="entry name" value="SANT/Myb"/>
</dbReference>
<accession>A0A9P7BR77</accession>
<dbReference type="PANTHER" id="PTHR10410">
    <property type="entry name" value="EUKARYOTIC TRANSLATION INITIATION FACTOR 3 -RELATED"/>
    <property type="match status" value="1"/>
</dbReference>
<proteinExistence type="predicted"/>
<name>A0A9P7BR77_RHIOR</name>
<evidence type="ECO:0000313" key="7">
    <source>
        <dbReference type="Proteomes" id="UP000716291"/>
    </source>
</evidence>
<dbReference type="PROSITE" id="PS50090">
    <property type="entry name" value="MYB_LIKE"/>
    <property type="match status" value="1"/>
</dbReference>
<dbReference type="PROSITE" id="PS50934">
    <property type="entry name" value="SWIRM"/>
    <property type="match status" value="1"/>
</dbReference>
<dbReference type="SMART" id="SM00717">
    <property type="entry name" value="SANT"/>
    <property type="match status" value="1"/>
</dbReference>
<dbReference type="EMBL" id="JAANQT010001029">
    <property type="protein sequence ID" value="KAG1306975.1"/>
    <property type="molecule type" value="Genomic_DNA"/>
</dbReference>
<dbReference type="InterPro" id="IPR037518">
    <property type="entry name" value="MPN"/>
</dbReference>
<dbReference type="SUPFAM" id="SSF46689">
    <property type="entry name" value="Homeodomain-like"/>
    <property type="match status" value="2"/>
</dbReference>
<evidence type="ECO:0000259" key="5">
    <source>
        <dbReference type="PROSITE" id="PS51294"/>
    </source>
</evidence>
<evidence type="ECO:0000259" key="3">
    <source>
        <dbReference type="PROSITE" id="PS50249"/>
    </source>
</evidence>
<dbReference type="Gene3D" id="1.10.10.60">
    <property type="entry name" value="Homeodomain-like"/>
    <property type="match status" value="1"/>
</dbReference>
<evidence type="ECO:0008006" key="8">
    <source>
        <dbReference type="Google" id="ProtNLM"/>
    </source>
</evidence>
<gene>
    <name evidence="6" type="ORF">G6F64_007171</name>
</gene>
<evidence type="ECO:0000259" key="2">
    <source>
        <dbReference type="PROSITE" id="PS50090"/>
    </source>
</evidence>
<feature type="domain" description="Myb-like" evidence="2">
    <location>
        <begin position="48"/>
        <end position="100"/>
    </location>
</feature>
<dbReference type="Gene3D" id="1.10.10.10">
    <property type="entry name" value="Winged helix-like DNA-binding domain superfamily/Winged helix DNA-binding domain"/>
    <property type="match status" value="1"/>
</dbReference>
<keyword evidence="7" id="KW-1185">Reference proteome</keyword>
<comment type="caution">
    <text evidence="6">The sequence shown here is derived from an EMBL/GenBank/DDBJ whole genome shotgun (WGS) entry which is preliminary data.</text>
</comment>
<evidence type="ECO:0000313" key="6">
    <source>
        <dbReference type="EMBL" id="KAG1306975.1"/>
    </source>
</evidence>
<dbReference type="GO" id="GO:0003677">
    <property type="term" value="F:DNA binding"/>
    <property type="evidence" value="ECO:0007669"/>
    <property type="project" value="UniProtKB-KW"/>
</dbReference>
<dbReference type="PROSITE" id="PS50249">
    <property type="entry name" value="MPN"/>
    <property type="match status" value="1"/>
</dbReference>
<sequence length="615" mass="71068">MEENQQMIADEQYYYGCDNLPHVASLPEHAIPTPIEPDVNQFEIIQQIPNPENVRWSPQEDALLSDAIYKIVGYGKWNIIADNVKKRNALQCEDRAHQIFQIQSKEEEIRLPSFSQVSSMASYHLPTNETMRLPPASSMVPQISISQNNHPSPAFFTTMDNTNNNINTSNTSNDNERVLDENEITEDEKKGNAEWFMGKAAKTPERYKRIRNHILKCWRETRPRYLTKTAGRKNLADCGDVNAVGRIHSYLESIQAINVDCITTPTVRKRPVRKSEDGANKKKRRPGYYWEEVYGEDNDEEEGYREKVEYSTNRDGKIRPKRNARKREGFYGDNGRVGNDNDPFTLIPVGYYTQAKDAPFKVEIGSDVLLVMEFHAHLAYTEIIGLLGGRFYKDEEGQNKLKVEYVFPCRSTSTGIQCEMDPVSEMAARELFEQKGLDVVGWYHSHPTFEPQPSIRDIENQTSYQDLFRNEASGDEPFIGFIISPYDQQYANDRSQIQCLHISKRWSTTNQYRLPYACIQQVEQQPQVNQDVFDAFLNLLKEYKDHENKIDMTLSFGNMSRLDKLLSSLRVHLYMDPESCERFLENVKNMVQEHFITQQTVQPVSTDNVVKSLTV</sequence>
<dbReference type="GO" id="GO:0008237">
    <property type="term" value="F:metallopeptidase activity"/>
    <property type="evidence" value="ECO:0007669"/>
    <property type="project" value="InterPro"/>
</dbReference>